<evidence type="ECO:0000256" key="12">
    <source>
        <dbReference type="ARBA" id="ARBA00023136"/>
    </source>
</evidence>
<evidence type="ECO:0000256" key="3">
    <source>
        <dbReference type="ARBA" id="ARBA00004991"/>
    </source>
</evidence>
<evidence type="ECO:0000256" key="2">
    <source>
        <dbReference type="ARBA" id="ARBA00004760"/>
    </source>
</evidence>
<dbReference type="GO" id="GO:0046872">
    <property type="term" value="F:metal ion binding"/>
    <property type="evidence" value="ECO:0007669"/>
    <property type="project" value="UniProtKB-KW"/>
</dbReference>
<keyword evidence="8" id="KW-0460">Magnesium</keyword>
<accession>A0A1M8A7C5</accession>
<gene>
    <name evidence="15" type="ORF">MSYG_2719</name>
</gene>
<proteinExistence type="inferred from homology"/>
<keyword evidence="5 13" id="KW-0812">Transmembrane</keyword>
<dbReference type="STRING" id="1230383.A0A1M8A7C5"/>
<evidence type="ECO:0000256" key="8">
    <source>
        <dbReference type="ARBA" id="ARBA00022842"/>
    </source>
</evidence>
<comment type="subcellular location">
    <subcellularLocation>
        <location evidence="1">Membrane</location>
        <topology evidence="1">Multi-pass membrane protein</topology>
    </subcellularLocation>
</comment>
<evidence type="ECO:0000313" key="15">
    <source>
        <dbReference type="EMBL" id="SHO78376.1"/>
    </source>
</evidence>
<dbReference type="PANTHER" id="PTHR16320">
    <property type="entry name" value="SPHINGOMYELINASE FAMILY MEMBER"/>
    <property type="match status" value="1"/>
</dbReference>
<keyword evidence="6" id="KW-0479">Metal-binding</keyword>
<dbReference type="InterPro" id="IPR036691">
    <property type="entry name" value="Endo/exonu/phosph_ase_sf"/>
</dbReference>
<comment type="pathway">
    <text evidence="2">Lipid metabolism; sphingolipid metabolism.</text>
</comment>
<evidence type="ECO:0000256" key="4">
    <source>
        <dbReference type="ARBA" id="ARBA00006335"/>
    </source>
</evidence>
<dbReference type="SUPFAM" id="SSF56219">
    <property type="entry name" value="DNase I-like"/>
    <property type="match status" value="1"/>
</dbReference>
<name>A0A1M8A7C5_MALS4</name>
<dbReference type="OrthoDB" id="387657at2759"/>
<dbReference type="Gene3D" id="3.60.10.10">
    <property type="entry name" value="Endonuclease/exonuclease/phosphatase"/>
    <property type="match status" value="1"/>
</dbReference>
<dbReference type="AlphaFoldDB" id="A0A1M8A7C5"/>
<keyword evidence="7" id="KW-0378">Hydrolase</keyword>
<feature type="transmembrane region" description="Helical" evidence="13">
    <location>
        <begin position="364"/>
        <end position="389"/>
    </location>
</feature>
<dbReference type="Pfam" id="PF03372">
    <property type="entry name" value="Exo_endo_phos"/>
    <property type="match status" value="1"/>
</dbReference>
<organism evidence="15 16">
    <name type="scientific">Malassezia sympodialis (strain ATCC 42132)</name>
    <name type="common">Atopic eczema-associated yeast</name>
    <dbReference type="NCBI Taxonomy" id="1230383"/>
    <lineage>
        <taxon>Eukaryota</taxon>
        <taxon>Fungi</taxon>
        <taxon>Dikarya</taxon>
        <taxon>Basidiomycota</taxon>
        <taxon>Ustilaginomycotina</taxon>
        <taxon>Malasseziomycetes</taxon>
        <taxon>Malasseziales</taxon>
        <taxon>Malasseziaceae</taxon>
        <taxon>Malassezia</taxon>
    </lineage>
</organism>
<keyword evidence="12 13" id="KW-0472">Membrane</keyword>
<sequence>MSELKVLSLNCWGLRFFSKQRPERLRAIADRLASTSYDIVALQEIWVESQDWRYMRHVCAQEYPYGKFFLTGAFGSGLAVMSKHPIVGMETHMFRLTGTPIFVHQGDWIAGKGCGCVTIMHPQLGEVDVWDTHFTALGGQMGPEIQRTERTFEAYELAQRCARSAALGRHVICTGDFNSLSSSLCMGLLRNVGGLRDSYFDVYDAESASGITCDSPANTWSHTKKLDELALRQSGKRIDFILYRGPATQPNQLRCVSHQVGFKELVPTLNVSYSDHFSVEALFRISDAQVEAPAAALEEEARADVIECAIGILQEALKRSCRTQSRHMRWFYLMLGGAGLLVAGNVCASAWLHHGTSVGPSLVTSALLVACSWAGTTALYSGVVWGEWYKRVYSNSNRI</sequence>
<dbReference type="GO" id="GO:0016020">
    <property type="term" value="C:membrane"/>
    <property type="evidence" value="ECO:0007669"/>
    <property type="project" value="UniProtKB-SubCell"/>
</dbReference>
<keyword evidence="9" id="KW-0746">Sphingolipid metabolism</keyword>
<feature type="domain" description="Endonuclease/exonuclease/phosphatase" evidence="14">
    <location>
        <begin position="7"/>
        <end position="276"/>
    </location>
</feature>
<evidence type="ECO:0000256" key="6">
    <source>
        <dbReference type="ARBA" id="ARBA00022723"/>
    </source>
</evidence>
<protein>
    <submittedName>
        <fullName evidence="15">Similar to S.cerevisiae protein ISC1 (Inositol phosphosphingolipid phospholipase C)</fullName>
    </submittedName>
</protein>
<dbReference type="Proteomes" id="UP000186303">
    <property type="component" value="Chromosome 4"/>
</dbReference>
<dbReference type="EMBL" id="LT671824">
    <property type="protein sequence ID" value="SHO78376.1"/>
    <property type="molecule type" value="Genomic_DNA"/>
</dbReference>
<dbReference type="PANTHER" id="PTHR16320:SF24">
    <property type="entry name" value="PHOSPHODIESTERASE, PUTATIVE-RELATED"/>
    <property type="match status" value="1"/>
</dbReference>
<evidence type="ECO:0000313" key="16">
    <source>
        <dbReference type="Proteomes" id="UP000186303"/>
    </source>
</evidence>
<evidence type="ECO:0000256" key="10">
    <source>
        <dbReference type="ARBA" id="ARBA00022989"/>
    </source>
</evidence>
<keyword evidence="16" id="KW-1185">Reference proteome</keyword>
<keyword evidence="10 13" id="KW-1133">Transmembrane helix</keyword>
<comment type="pathway">
    <text evidence="3">Sphingolipid metabolism.</text>
</comment>
<dbReference type="GO" id="GO:0004767">
    <property type="term" value="F:sphingomyelin phosphodiesterase activity"/>
    <property type="evidence" value="ECO:0007669"/>
    <property type="project" value="InterPro"/>
</dbReference>
<dbReference type="InterPro" id="IPR005135">
    <property type="entry name" value="Endo/exonuclease/phosphatase"/>
</dbReference>
<dbReference type="GO" id="GO:0006665">
    <property type="term" value="P:sphingolipid metabolic process"/>
    <property type="evidence" value="ECO:0007669"/>
    <property type="project" value="UniProtKB-KW"/>
</dbReference>
<evidence type="ECO:0000256" key="5">
    <source>
        <dbReference type="ARBA" id="ARBA00022692"/>
    </source>
</evidence>
<reference evidence="16" key="1">
    <citation type="journal article" date="2017" name="Nucleic Acids Res.">
        <title>Proteogenomics produces comprehensive and highly accurate protein-coding gene annotation in a complete genome assembly of Malassezia sympodialis.</title>
        <authorList>
            <person name="Zhu Y."/>
            <person name="Engstroem P.G."/>
            <person name="Tellgren-Roth C."/>
            <person name="Baudo C.D."/>
            <person name="Kennell J.C."/>
            <person name="Sun S."/>
            <person name="Billmyre R.B."/>
            <person name="Schroeder M.S."/>
            <person name="Andersson A."/>
            <person name="Holm T."/>
            <person name="Sigurgeirsson B."/>
            <person name="Wu G."/>
            <person name="Sankaranarayanan S.R."/>
            <person name="Siddharthan R."/>
            <person name="Sanyal K."/>
            <person name="Lundeberg J."/>
            <person name="Nystedt B."/>
            <person name="Boekhout T."/>
            <person name="Dawson T.L. Jr."/>
            <person name="Heitman J."/>
            <person name="Scheynius A."/>
            <person name="Lehtioe J."/>
        </authorList>
    </citation>
    <scope>NUCLEOTIDE SEQUENCE [LARGE SCALE GENOMIC DNA]</scope>
    <source>
        <strain evidence="16">ATCC 42132</strain>
    </source>
</reference>
<dbReference type="VEuPathDB" id="FungiDB:MSYG_2719"/>
<evidence type="ECO:0000256" key="11">
    <source>
        <dbReference type="ARBA" id="ARBA00023098"/>
    </source>
</evidence>
<dbReference type="OMA" id="IEESSMF"/>
<comment type="similarity">
    <text evidence="4">Belongs to the neutral sphingomyelinase family.</text>
</comment>
<evidence type="ECO:0000256" key="13">
    <source>
        <dbReference type="SAM" id="Phobius"/>
    </source>
</evidence>
<dbReference type="InterPro" id="IPR038772">
    <property type="entry name" value="Sph/SMPD2-like"/>
</dbReference>
<evidence type="ECO:0000256" key="7">
    <source>
        <dbReference type="ARBA" id="ARBA00022801"/>
    </source>
</evidence>
<evidence type="ECO:0000256" key="9">
    <source>
        <dbReference type="ARBA" id="ARBA00022919"/>
    </source>
</evidence>
<feature type="transmembrane region" description="Helical" evidence="13">
    <location>
        <begin position="330"/>
        <end position="352"/>
    </location>
</feature>
<keyword evidence="11" id="KW-0443">Lipid metabolism</keyword>
<evidence type="ECO:0000256" key="1">
    <source>
        <dbReference type="ARBA" id="ARBA00004141"/>
    </source>
</evidence>
<evidence type="ECO:0000259" key="14">
    <source>
        <dbReference type="Pfam" id="PF03372"/>
    </source>
</evidence>